<dbReference type="GO" id="GO:0017000">
    <property type="term" value="P:antibiotic biosynthetic process"/>
    <property type="evidence" value="ECO:0007669"/>
    <property type="project" value="UniProtKB-KW"/>
</dbReference>
<dbReference type="InterPro" id="IPR023213">
    <property type="entry name" value="CAT-like_dom_sf"/>
</dbReference>
<feature type="domain" description="Carrier" evidence="7">
    <location>
        <begin position="1025"/>
        <end position="1099"/>
    </location>
</feature>
<dbReference type="GO" id="GO:0005737">
    <property type="term" value="C:cytoplasm"/>
    <property type="evidence" value="ECO:0007669"/>
    <property type="project" value="TreeGrafter"/>
</dbReference>
<dbReference type="InterPro" id="IPR001242">
    <property type="entry name" value="Condensation_dom"/>
</dbReference>
<dbReference type="NCBIfam" id="TIGR01720">
    <property type="entry name" value="NRPS-para261"/>
    <property type="match status" value="1"/>
</dbReference>
<dbReference type="Pfam" id="PF13193">
    <property type="entry name" value="AMP-binding_C"/>
    <property type="match status" value="1"/>
</dbReference>
<dbReference type="Pfam" id="PF00550">
    <property type="entry name" value="PP-binding"/>
    <property type="match status" value="1"/>
</dbReference>
<dbReference type="InterPro" id="IPR020806">
    <property type="entry name" value="PKS_PP-bd"/>
</dbReference>
<evidence type="ECO:0000256" key="4">
    <source>
        <dbReference type="ARBA" id="ARBA00022737"/>
    </source>
</evidence>
<dbReference type="PANTHER" id="PTHR45527:SF1">
    <property type="entry name" value="FATTY ACID SYNTHASE"/>
    <property type="match status" value="1"/>
</dbReference>
<keyword evidence="4" id="KW-0677">Repeat</keyword>
<sequence>MTGVTGVTGAARASGASMAERFSALSGEQRVRLMRRLVESGQLGLIPAVVPRRDGDGPVRLSAAQEDLWVYESLYPGTPALNLCSAYHFDQPVDRDRLETALTLVRSHHDILRARIGGEPGALHVSFPPEDRFVLEREDLRGTGTTIADAFEMFRRRSFDLGGGPLMRARLVTVDETRTTLMLGLHHVIADWWSFDVLQAEFAEAHHAVGTGNAPALTRPRIQYADFASWQGELEEAGVFESRLDFWRRYLAEPPAPLTVPGTRAGTGDGIAQVPFRIDAPTAQAVRALARERGASVYVVLMAAFAVLAHRLTGADDMVLGTPTANRAAKGLERVIGYVMNAIPTRWRIRPEDSFAAVLARFTADFPELMANADVPVGRIVSAVAPDRSAGRSPLFQWVFMHLTQQRSVAALREFSEPERIHTGGEHDLVGIVRDGDDGTMEGSFEIRTALFGADTVRHWTDAYLELLRRFTADPEVPLAEVGLVPEAERRRLAELSCGGPAPEPLALPDLVARQAARTPDAPALEGTALTLTYAELTDRVDQLAAVFAEHGAGPGEVVALALGRTAAMAPALLAVQRTGAAYLPIDPDYPAERISLALADVAPVLLVVGEPGVLPDTGVPTLVLSATLEVPLDAVDRLRQRRGWSRPRGGSRTSTAAPRPYGALSNPATPAYVIHTSGSTGRPKGVVVPHTGLTALARGLVEALALDADSRVLQLGSPAFDISLGEMCMAFWSGGTLVVPPEGPLVGQDLADVLTGRRISCALVPPSVLATVPAGEYPELRSLAVGAEACPPDLVDRWAVGGRRFHNAYGPTEFTVGATISVPLAGDGTAPPIGAPFPGTRAYVLDGRLRPVPPGVCGELYLAGPGVAYGYLGRAGATAERFVADPYGPPGERMYRTGDLARRRDDGQLEYLGRSDDQVKIRGLRIEPGEIAAVLTGHPSVGQAVVVVREEQPGRPRLVAYVVGGGEGVPVPDALLTYAAGRLPAAMVPADVVVLDELPLTAHGKLDRAALPAPGSRPGGAGRAPEGVREVTLCALFEEVLGVERVGADDDFFRLGGDSIMAIQLAGRASGAGLGIAPRDVFTARTPAALALTAREVADPGSAEDTGTGRFPLTPVMQWWREQAGDAAAFTQSMVFPVPRDVDPERLAAAVRGLVERHGVLRMRLVDGELEVPEDVPGVAVERVEVPVGADPRAAAEEWAASVRLHPEKGEMLRATWLAPASGRPGLLLLTVHHLAVDGVSWRLLGPELAAGLAGERLPQSPGTSFARWARLLAREAVGPEPAGTECAWWERMLSGPDARIAGGRGVGASRAVLTVELTPEVTEAALSEVTGAFHCGPDAVLLTALAAAAVRRRGEAPAAVTGLLVHLEGHGREALSEPADISRTVGWFTTQYPVRLDAGGALGPDFWQPARDAAGEALKQVKEQLRAVPSGGLGWGLLRHLNPDTAPKLAALPVPDLRFNYLGRFSGGDTADGELLGMAAQALPLGHAVEVDALVLEGSGGRLCLSAGFSYARGVLGEDEVRELARLWCEAIEVLVEHARQDGTGGHTGSDFPLVDLSSDQLALLEDDLEFEDWDDEDEEGDD</sequence>
<dbReference type="FunFam" id="3.30.300.30:FF:000010">
    <property type="entry name" value="Enterobactin synthetase component F"/>
    <property type="match status" value="1"/>
</dbReference>
<evidence type="ECO:0000256" key="1">
    <source>
        <dbReference type="ARBA" id="ARBA00001957"/>
    </source>
</evidence>
<name>A0A101JNU0_9ACTN</name>
<comment type="cofactor">
    <cofactor evidence="1">
        <name>pantetheine 4'-phosphate</name>
        <dbReference type="ChEBI" id="CHEBI:47942"/>
    </cofactor>
</comment>
<evidence type="ECO:0000256" key="5">
    <source>
        <dbReference type="ARBA" id="ARBA00023194"/>
    </source>
</evidence>
<dbReference type="Pfam" id="PF00668">
    <property type="entry name" value="Condensation"/>
    <property type="match status" value="2"/>
</dbReference>
<evidence type="ECO:0000256" key="3">
    <source>
        <dbReference type="ARBA" id="ARBA00022553"/>
    </source>
</evidence>
<dbReference type="GO" id="GO:0031177">
    <property type="term" value="F:phosphopantetheine binding"/>
    <property type="evidence" value="ECO:0007669"/>
    <property type="project" value="InterPro"/>
</dbReference>
<evidence type="ECO:0000256" key="2">
    <source>
        <dbReference type="ARBA" id="ARBA00022450"/>
    </source>
</evidence>
<evidence type="ECO:0000313" key="8">
    <source>
        <dbReference type="EMBL" id="KUL30330.1"/>
    </source>
</evidence>
<proteinExistence type="predicted"/>
<dbReference type="SUPFAM" id="SSF52777">
    <property type="entry name" value="CoA-dependent acyltransferases"/>
    <property type="match status" value="4"/>
</dbReference>
<dbReference type="InterPro" id="IPR000873">
    <property type="entry name" value="AMP-dep_synth/lig_dom"/>
</dbReference>
<feature type="region of interest" description="Disordered" evidence="6">
    <location>
        <begin position="642"/>
        <end position="662"/>
    </location>
</feature>
<reference evidence="9" key="1">
    <citation type="submission" date="2015-10" db="EMBL/GenBank/DDBJ databases">
        <authorList>
            <person name="Ju K.-S."/>
            <person name="Doroghazi J.R."/>
            <person name="Metcalf W.W."/>
        </authorList>
    </citation>
    <scope>NUCLEOTIDE SEQUENCE [LARGE SCALE GENOMIC DNA]</scope>
    <source>
        <strain evidence="9">NRRL 3151</strain>
    </source>
</reference>
<dbReference type="RefSeq" id="WP_062706276.1">
    <property type="nucleotide sequence ID" value="NZ_LLZG01000301.1"/>
</dbReference>
<evidence type="ECO:0000313" key="9">
    <source>
        <dbReference type="Proteomes" id="UP000053923"/>
    </source>
</evidence>
<dbReference type="Pfam" id="PF00501">
    <property type="entry name" value="AMP-binding"/>
    <property type="match status" value="1"/>
</dbReference>
<dbReference type="InterPro" id="IPR009081">
    <property type="entry name" value="PP-bd_ACP"/>
</dbReference>
<dbReference type="EMBL" id="LLZG01000301">
    <property type="protein sequence ID" value="KUL30330.1"/>
    <property type="molecule type" value="Genomic_DNA"/>
</dbReference>
<dbReference type="FunFam" id="2.30.38.10:FF:000001">
    <property type="entry name" value="Non-ribosomal peptide synthetase PvdI"/>
    <property type="match status" value="1"/>
</dbReference>
<dbReference type="SMART" id="SM00823">
    <property type="entry name" value="PKS_PP"/>
    <property type="match status" value="1"/>
</dbReference>
<dbReference type="InterPro" id="IPR010071">
    <property type="entry name" value="AA_adenyl_dom"/>
</dbReference>
<dbReference type="InterPro" id="IPR020845">
    <property type="entry name" value="AMP-binding_CS"/>
</dbReference>
<evidence type="ECO:0000259" key="7">
    <source>
        <dbReference type="PROSITE" id="PS50075"/>
    </source>
</evidence>
<keyword evidence="9" id="KW-1185">Reference proteome</keyword>
<dbReference type="PROSITE" id="PS00455">
    <property type="entry name" value="AMP_BINDING"/>
    <property type="match status" value="1"/>
</dbReference>
<dbReference type="InterPro" id="IPR025110">
    <property type="entry name" value="AMP-bd_C"/>
</dbReference>
<dbReference type="GO" id="GO:0043041">
    <property type="term" value="P:amino acid activation for nonribosomal peptide biosynthetic process"/>
    <property type="evidence" value="ECO:0007669"/>
    <property type="project" value="TreeGrafter"/>
</dbReference>
<dbReference type="Gene3D" id="1.10.1200.10">
    <property type="entry name" value="ACP-like"/>
    <property type="match status" value="1"/>
</dbReference>
<dbReference type="CDD" id="cd19531">
    <property type="entry name" value="LCL_NRPS-like"/>
    <property type="match status" value="1"/>
</dbReference>
<dbReference type="GO" id="GO:0003824">
    <property type="term" value="F:catalytic activity"/>
    <property type="evidence" value="ECO:0007669"/>
    <property type="project" value="InterPro"/>
</dbReference>
<dbReference type="OrthoDB" id="2472181at2"/>
<accession>A0A101JNU0</accession>
<dbReference type="SUPFAM" id="SSF56801">
    <property type="entry name" value="Acetyl-CoA synthetase-like"/>
    <property type="match status" value="1"/>
</dbReference>
<dbReference type="PANTHER" id="PTHR45527">
    <property type="entry name" value="NONRIBOSOMAL PEPTIDE SYNTHETASE"/>
    <property type="match status" value="1"/>
</dbReference>
<dbReference type="GO" id="GO:0044550">
    <property type="term" value="P:secondary metabolite biosynthetic process"/>
    <property type="evidence" value="ECO:0007669"/>
    <property type="project" value="TreeGrafter"/>
</dbReference>
<dbReference type="InterPro" id="IPR042099">
    <property type="entry name" value="ANL_N_sf"/>
</dbReference>
<dbReference type="Proteomes" id="UP000053923">
    <property type="component" value="Unassembled WGS sequence"/>
</dbReference>
<dbReference type="InterPro" id="IPR006162">
    <property type="entry name" value="Ppantetheine_attach_site"/>
</dbReference>
<dbReference type="InterPro" id="IPR045851">
    <property type="entry name" value="AMP-bd_C_sf"/>
</dbReference>
<keyword evidence="2" id="KW-0596">Phosphopantetheine</keyword>
<gene>
    <name evidence="8" type="ORF">ADL12_27175</name>
</gene>
<dbReference type="Gene3D" id="3.40.50.12780">
    <property type="entry name" value="N-terminal domain of ligase-like"/>
    <property type="match status" value="1"/>
</dbReference>
<evidence type="ECO:0000256" key="6">
    <source>
        <dbReference type="SAM" id="MobiDB-lite"/>
    </source>
</evidence>
<dbReference type="Gene3D" id="3.30.300.30">
    <property type="match status" value="1"/>
</dbReference>
<dbReference type="InterPro" id="IPR010060">
    <property type="entry name" value="NRPS_synth"/>
</dbReference>
<dbReference type="Gene3D" id="3.30.559.10">
    <property type="entry name" value="Chloramphenicol acetyltransferase-like domain"/>
    <property type="match status" value="2"/>
</dbReference>
<protein>
    <recommendedName>
        <fullName evidence="7">Carrier domain-containing protein</fullName>
    </recommendedName>
</protein>
<keyword evidence="5" id="KW-0045">Antibiotic biosynthesis</keyword>
<dbReference type="Gene3D" id="3.30.559.30">
    <property type="entry name" value="Nonribosomal peptide synthetase, condensation domain"/>
    <property type="match status" value="2"/>
</dbReference>
<organism evidence="8 9">
    <name type="scientific">Streptomyces regalis</name>
    <dbReference type="NCBI Taxonomy" id="68262"/>
    <lineage>
        <taxon>Bacteria</taxon>
        <taxon>Bacillati</taxon>
        <taxon>Actinomycetota</taxon>
        <taxon>Actinomycetes</taxon>
        <taxon>Kitasatosporales</taxon>
        <taxon>Streptomycetaceae</taxon>
        <taxon>Streptomyces</taxon>
    </lineage>
</organism>
<dbReference type="NCBIfam" id="TIGR01733">
    <property type="entry name" value="AA-adenyl-dom"/>
    <property type="match status" value="1"/>
</dbReference>
<dbReference type="SUPFAM" id="SSF47336">
    <property type="entry name" value="ACP-like"/>
    <property type="match status" value="1"/>
</dbReference>
<dbReference type="GO" id="GO:0008610">
    <property type="term" value="P:lipid biosynthetic process"/>
    <property type="evidence" value="ECO:0007669"/>
    <property type="project" value="UniProtKB-ARBA"/>
</dbReference>
<dbReference type="PROSITE" id="PS00012">
    <property type="entry name" value="PHOSPHOPANTETHEINE"/>
    <property type="match status" value="1"/>
</dbReference>
<comment type="caution">
    <text evidence="8">The sequence shown here is derived from an EMBL/GenBank/DDBJ whole genome shotgun (WGS) entry which is preliminary data.</text>
</comment>
<dbReference type="PROSITE" id="PS50075">
    <property type="entry name" value="CARRIER"/>
    <property type="match status" value="1"/>
</dbReference>
<keyword evidence="3" id="KW-0597">Phosphoprotein</keyword>
<dbReference type="InterPro" id="IPR036736">
    <property type="entry name" value="ACP-like_sf"/>
</dbReference>